<sequence length="477" mass="53350">MKLAFIDEPDLEFANGSRHTDPRHGVTFYGPADLNSSGSRTIRVGIVGTKEAIDGVKRWLDSCRTPIAAKRSHLTGLFVAFPGFATNAGFHSTIVWDSRLERTISASELRKLDGMNPLRAIEQAVELYDSELSALNEEPGCDVVIVCRPDSLPEQVSTIGNSDKPWQDPKVVSVGADFRALLKARSLKTSRPIQILRRDTWDPSFKPKDRDERRGQQDDATKAWNLHTALYYKAGGMPWRMTRAPQDLTSCYIGVAFYRTTDGETLQTSVAQVFNQRGDGVIVRGAPARQSKGDRQPHLSEANAKDLLVQSLARYRSEHRTMPARVMLHKASSFTDAELRGFRAGADAEHIDLLELIWLPHHDSVRLFRQGEQPPLRGTLLSLDDNRHVLYTRGSVPLYKSYPGMYVPSALPFRPADVESSADEIATELLMLTKMNWNATQLDGRLPITLRTADSIGDILKHLPEGEIPAPRYAYYM</sequence>
<dbReference type="AlphaFoldDB" id="A0AB39BE22"/>
<dbReference type="RefSeq" id="WP_368496879.1">
    <property type="nucleotide sequence ID" value="NZ_CP162511.1"/>
</dbReference>
<evidence type="ECO:0000256" key="3">
    <source>
        <dbReference type="SAM" id="MobiDB-lite"/>
    </source>
</evidence>
<dbReference type="GO" id="GO:0003676">
    <property type="term" value="F:nucleic acid binding"/>
    <property type="evidence" value="ECO:0007669"/>
    <property type="project" value="InterPro"/>
</dbReference>
<protein>
    <recommendedName>
        <fullName evidence="2">Protein argonaute</fullName>
    </recommendedName>
</protein>
<dbReference type="InterPro" id="IPR036397">
    <property type="entry name" value="RNaseH_sf"/>
</dbReference>
<dbReference type="CDD" id="cd04659">
    <property type="entry name" value="Piwi_piwi-like_ProArk"/>
    <property type="match status" value="1"/>
</dbReference>
<reference evidence="5" key="1">
    <citation type="submission" date="2024-05" db="EMBL/GenBank/DDBJ databases">
        <title>Herbiconiux sp. A18JL235.</title>
        <authorList>
            <person name="Zhang G."/>
        </authorList>
    </citation>
    <scope>NUCLEOTIDE SEQUENCE</scope>
    <source>
        <strain evidence="5">A18JL235</strain>
    </source>
</reference>
<dbReference type="SUPFAM" id="SSF53098">
    <property type="entry name" value="Ribonuclease H-like"/>
    <property type="match status" value="1"/>
</dbReference>
<evidence type="ECO:0000256" key="2">
    <source>
        <dbReference type="ARBA" id="ARBA00035032"/>
    </source>
</evidence>
<name>A0AB39BE22_9MICO</name>
<evidence type="ECO:0000259" key="4">
    <source>
        <dbReference type="PROSITE" id="PS50822"/>
    </source>
</evidence>
<dbReference type="InterPro" id="IPR003165">
    <property type="entry name" value="Piwi"/>
</dbReference>
<comment type="similarity">
    <text evidence="1">Belongs to the argonaute family. Long pAgo subfamily.</text>
</comment>
<proteinExistence type="inferred from homology"/>
<gene>
    <name evidence="5" type="ORF">ABFY20_14220</name>
</gene>
<feature type="domain" description="Piwi" evidence="4">
    <location>
        <begin position="225"/>
        <end position="465"/>
    </location>
</feature>
<dbReference type="Gene3D" id="3.30.420.10">
    <property type="entry name" value="Ribonuclease H-like superfamily/Ribonuclease H"/>
    <property type="match status" value="1"/>
</dbReference>
<evidence type="ECO:0000313" key="5">
    <source>
        <dbReference type="EMBL" id="XDI04479.1"/>
    </source>
</evidence>
<dbReference type="InterPro" id="IPR012337">
    <property type="entry name" value="RNaseH-like_sf"/>
</dbReference>
<evidence type="ECO:0000256" key="1">
    <source>
        <dbReference type="ARBA" id="ARBA00035012"/>
    </source>
</evidence>
<organism evidence="5">
    <name type="scientific">Herbiconiux sp. A18JL235</name>
    <dbReference type="NCBI Taxonomy" id="3152363"/>
    <lineage>
        <taxon>Bacteria</taxon>
        <taxon>Bacillati</taxon>
        <taxon>Actinomycetota</taxon>
        <taxon>Actinomycetes</taxon>
        <taxon>Micrococcales</taxon>
        <taxon>Microbacteriaceae</taxon>
        <taxon>Herbiconiux</taxon>
    </lineage>
</organism>
<feature type="region of interest" description="Disordered" evidence="3">
    <location>
        <begin position="198"/>
        <end position="220"/>
    </location>
</feature>
<accession>A0AB39BE22</accession>
<dbReference type="PROSITE" id="PS50822">
    <property type="entry name" value="PIWI"/>
    <property type="match status" value="1"/>
</dbReference>
<dbReference type="EMBL" id="CP162511">
    <property type="protein sequence ID" value="XDI04479.1"/>
    <property type="molecule type" value="Genomic_DNA"/>
</dbReference>